<feature type="compositionally biased region" description="Low complexity" evidence="1">
    <location>
        <begin position="54"/>
        <end position="84"/>
    </location>
</feature>
<evidence type="ECO:0000313" key="2">
    <source>
        <dbReference type="EMBL" id="KAG2384336.1"/>
    </source>
</evidence>
<organism evidence="3 4">
    <name type="scientific">Phaseolus angularis</name>
    <name type="common">Azuki bean</name>
    <name type="synonym">Vigna angularis</name>
    <dbReference type="NCBI Taxonomy" id="3914"/>
    <lineage>
        <taxon>Eukaryota</taxon>
        <taxon>Viridiplantae</taxon>
        <taxon>Streptophyta</taxon>
        <taxon>Embryophyta</taxon>
        <taxon>Tracheophyta</taxon>
        <taxon>Spermatophyta</taxon>
        <taxon>Magnoliopsida</taxon>
        <taxon>eudicotyledons</taxon>
        <taxon>Gunneridae</taxon>
        <taxon>Pentapetalae</taxon>
        <taxon>rosids</taxon>
        <taxon>fabids</taxon>
        <taxon>Fabales</taxon>
        <taxon>Fabaceae</taxon>
        <taxon>Papilionoideae</taxon>
        <taxon>50 kb inversion clade</taxon>
        <taxon>NPAAA clade</taxon>
        <taxon>indigoferoid/millettioid clade</taxon>
        <taxon>Phaseoleae</taxon>
        <taxon>Vigna</taxon>
    </lineage>
</organism>
<name>A0A0L9VM57_PHAAN</name>
<gene>
    <name evidence="2" type="ORF">HKW66_Vig0149000</name>
    <name evidence="3" type="ORF">LR48_Vigan10g202700</name>
</gene>
<dbReference type="EMBL" id="JABFOF010000008">
    <property type="protein sequence ID" value="KAG2384336.1"/>
    <property type="molecule type" value="Genomic_DNA"/>
</dbReference>
<feature type="region of interest" description="Disordered" evidence="1">
    <location>
        <begin position="40"/>
        <end position="110"/>
    </location>
</feature>
<evidence type="ECO:0000313" key="5">
    <source>
        <dbReference type="Proteomes" id="UP000743370"/>
    </source>
</evidence>
<dbReference type="AlphaFoldDB" id="A0A0L9VM57"/>
<reference evidence="2 5" key="3">
    <citation type="submission" date="2020-05" db="EMBL/GenBank/DDBJ databases">
        <title>Vigna angularis (adzuki bean) Var. LongXiaoDou No. 4 denovo assembly.</title>
        <authorList>
            <person name="Xiang H."/>
        </authorList>
    </citation>
    <scope>NUCLEOTIDE SEQUENCE [LARGE SCALE GENOMIC DNA]</scope>
    <source>
        <tissue evidence="2">Leaf</tissue>
    </source>
</reference>
<dbReference type="EMBL" id="CM003380">
    <property type="protein sequence ID" value="KOM56135.1"/>
    <property type="molecule type" value="Genomic_DNA"/>
</dbReference>
<evidence type="ECO:0000313" key="3">
    <source>
        <dbReference type="EMBL" id="KOM56135.1"/>
    </source>
</evidence>
<accession>A0A0L9VM57</accession>
<evidence type="ECO:0000313" key="4">
    <source>
        <dbReference type="Proteomes" id="UP000053144"/>
    </source>
</evidence>
<protein>
    <submittedName>
        <fullName evidence="3">Uncharacterized protein</fullName>
    </submittedName>
</protein>
<evidence type="ECO:0000256" key="1">
    <source>
        <dbReference type="SAM" id="MobiDB-lite"/>
    </source>
</evidence>
<dbReference type="Proteomes" id="UP000743370">
    <property type="component" value="Unassembled WGS sequence"/>
</dbReference>
<reference evidence="4" key="1">
    <citation type="journal article" date="2015" name="Proc. Natl. Acad. Sci. U.S.A.">
        <title>Genome sequencing of adzuki bean (Vigna angularis) provides insight into high starch and low fat accumulation and domestication.</title>
        <authorList>
            <person name="Yang K."/>
            <person name="Tian Z."/>
            <person name="Chen C."/>
            <person name="Luo L."/>
            <person name="Zhao B."/>
            <person name="Wang Z."/>
            <person name="Yu L."/>
            <person name="Li Y."/>
            <person name="Sun Y."/>
            <person name="Li W."/>
            <person name="Chen Y."/>
            <person name="Li Y."/>
            <person name="Zhang Y."/>
            <person name="Ai D."/>
            <person name="Zhao J."/>
            <person name="Shang C."/>
            <person name="Ma Y."/>
            <person name="Wu B."/>
            <person name="Wang M."/>
            <person name="Gao L."/>
            <person name="Sun D."/>
            <person name="Zhang P."/>
            <person name="Guo F."/>
            <person name="Wang W."/>
            <person name="Li Y."/>
            <person name="Wang J."/>
            <person name="Varshney R.K."/>
            <person name="Wang J."/>
            <person name="Ling H.Q."/>
            <person name="Wan P."/>
        </authorList>
    </citation>
    <scope>NUCLEOTIDE SEQUENCE</scope>
    <source>
        <strain evidence="4">cv. Jingnong 6</strain>
    </source>
</reference>
<sequence length="155" mass="16656">MDKRIGYGDLNAYLKKDVGQHVGSTSSTLKPILHHLHPLFRSPPPAKASRKSHVQSVSSASMSSTIRGVASEATLSSSPSSRASRCIIKPKSELGNPYDSTPGDQKPSHSRDPIADIALFFLLTQAWVLCLGRDSQLGVSLENEDDAQVMMKGGL</sequence>
<dbReference type="Proteomes" id="UP000053144">
    <property type="component" value="Chromosome 10"/>
</dbReference>
<proteinExistence type="predicted"/>
<dbReference type="Gramene" id="KOM56135">
    <property type="protein sequence ID" value="KOM56135"/>
    <property type="gene ID" value="LR48_Vigan10g202700"/>
</dbReference>
<reference evidence="3" key="2">
    <citation type="submission" date="2015-02" db="EMBL/GenBank/DDBJ databases">
        <authorList>
            <person name="Chooi Y.-H."/>
        </authorList>
    </citation>
    <scope>NUCLEOTIDE SEQUENCE</scope>
    <source>
        <tissue evidence="3">Seedling</tissue>
    </source>
</reference>